<reference evidence="2 3" key="1">
    <citation type="submission" date="2014-04" db="EMBL/GenBank/DDBJ databases">
        <title>A comprehensive comparison of genomes of Erythrobacter spp. strains.</title>
        <authorList>
            <person name="Zheng Q."/>
        </authorList>
    </citation>
    <scope>NUCLEOTIDE SEQUENCE [LARGE SCALE GENOMIC DNA]</scope>
    <source>
        <strain evidence="2 3">DSM 6997</strain>
    </source>
</reference>
<protein>
    <submittedName>
        <fullName evidence="2">Uncharacterized protein</fullName>
    </submittedName>
</protein>
<evidence type="ECO:0000256" key="1">
    <source>
        <dbReference type="SAM" id="SignalP"/>
    </source>
</evidence>
<evidence type="ECO:0000313" key="3">
    <source>
        <dbReference type="Proteomes" id="UP000027647"/>
    </source>
</evidence>
<evidence type="ECO:0000313" key="2">
    <source>
        <dbReference type="EMBL" id="KEO90970.1"/>
    </source>
</evidence>
<accession>A0A074MDW5</accession>
<proteinExistence type="predicted"/>
<dbReference type="EMBL" id="JMIW01000002">
    <property type="protein sequence ID" value="KEO90970.1"/>
    <property type="molecule type" value="Genomic_DNA"/>
</dbReference>
<keyword evidence="1" id="KW-0732">Signal</keyword>
<organism evidence="2 3">
    <name type="scientific">Erythrobacter longus</name>
    <dbReference type="NCBI Taxonomy" id="1044"/>
    <lineage>
        <taxon>Bacteria</taxon>
        <taxon>Pseudomonadati</taxon>
        <taxon>Pseudomonadota</taxon>
        <taxon>Alphaproteobacteria</taxon>
        <taxon>Sphingomonadales</taxon>
        <taxon>Erythrobacteraceae</taxon>
        <taxon>Erythrobacter/Porphyrobacter group</taxon>
        <taxon>Erythrobacter</taxon>
    </lineage>
</organism>
<dbReference type="Proteomes" id="UP000027647">
    <property type="component" value="Unassembled WGS sequence"/>
</dbReference>
<dbReference type="STRING" id="1044.EH31_08015"/>
<comment type="caution">
    <text evidence="2">The sequence shown here is derived from an EMBL/GenBank/DDBJ whole genome shotgun (WGS) entry which is preliminary data.</text>
</comment>
<feature type="chain" id="PRO_5001698762" evidence="1">
    <location>
        <begin position="24"/>
        <end position="569"/>
    </location>
</feature>
<feature type="signal peptide" evidence="1">
    <location>
        <begin position="1"/>
        <end position="23"/>
    </location>
</feature>
<dbReference type="AlphaFoldDB" id="A0A074MDW5"/>
<sequence>MAFSGSVTGPAAVLALAASPAFAAVDEYPVEPSERLQISLDVCSAESQLAVRGDTGTDLDFEVTGPDGDVLLSDTGIDDYISLVLENSSDECAQFNLYVSNLGEEKNDVTVVLTPVLEGSTRVKKYLIQGETTETHSFKACGTSAKVSVRGDGDTDLDFIIRNSDGGIVHEDDGTSDETSAELAGLLSDCETFEIEVTNLGSVYNAMMLVVEPKGYTPTQFSGTAPTTTLTATTATGGDEGGDLATIEAQTSGPGEYTAAPNTRFVLDLPVCGVQRLEVRGNGASDLDFALSDSGGDEILNDVDLSDVTFKTLEAPSECETYSLAVSNIGVTENVFEVALIDPATRTGEIGEGEYLIGANAATKVALQICGKTKVTARGGGGTDLDFDVTDGAGSSVHSDYDLTDATEFTIDPEGQCKDYQISVSNLGESGNTLTIAFGKEGAGTAAGKQDGPYVAGPIRPRPPIARPGQIIGFRKGLPGADAQANRNVSLHNNTGEALVSLYWSNSATIGWGEDKLADNTLARNQQWNVEVTDGSAACLFDFRAVTASDREIEVGQINVCEEGAVFFE</sequence>
<gene>
    <name evidence="2" type="ORF">EH31_08015</name>
</gene>
<name>A0A074MDW5_ERYLO</name>
<keyword evidence="3" id="KW-1185">Reference proteome</keyword>